<dbReference type="GO" id="GO:0009567">
    <property type="term" value="P:double fertilization forming a zygote and endosperm"/>
    <property type="evidence" value="ECO:0007669"/>
    <property type="project" value="InterPro"/>
</dbReference>
<keyword evidence="3" id="KW-0964">Secreted</keyword>
<keyword evidence="5" id="KW-0278">Fertilization</keyword>
<evidence type="ECO:0000256" key="8">
    <source>
        <dbReference type="ARBA" id="ARBA00034484"/>
    </source>
</evidence>
<dbReference type="EMBL" id="BTGU01000004">
    <property type="protein sequence ID" value="GMN33341.1"/>
    <property type="molecule type" value="Genomic_DNA"/>
</dbReference>
<evidence type="ECO:0000256" key="4">
    <source>
        <dbReference type="ARBA" id="ARBA00022729"/>
    </source>
</evidence>
<dbReference type="GO" id="GO:0005576">
    <property type="term" value="C:extracellular region"/>
    <property type="evidence" value="ECO:0007669"/>
    <property type="project" value="UniProtKB-SubCell"/>
</dbReference>
<dbReference type="AlphaFoldDB" id="A0AA88CWM5"/>
<gene>
    <name evidence="10" type="ORF">TIFTF001_004116</name>
</gene>
<proteinExistence type="inferred from homology"/>
<evidence type="ECO:0000313" key="11">
    <source>
        <dbReference type="Proteomes" id="UP001187192"/>
    </source>
</evidence>
<dbReference type="PANTHER" id="PTHR35293">
    <property type="entry name" value="EGG CELL-SECRETED PROTEIN 1.5"/>
    <property type="match status" value="1"/>
</dbReference>
<dbReference type="GO" id="GO:0080155">
    <property type="term" value="P:regulation of double fertilization forming a zygote and endosperm"/>
    <property type="evidence" value="ECO:0007669"/>
    <property type="project" value="UniProtKB-ARBA"/>
</dbReference>
<name>A0AA88CWM5_FICCA</name>
<evidence type="ECO:0000256" key="5">
    <source>
        <dbReference type="ARBA" id="ARBA00023279"/>
    </source>
</evidence>
<dbReference type="GO" id="GO:0031410">
    <property type="term" value="C:cytoplasmic vesicle"/>
    <property type="evidence" value="ECO:0007669"/>
    <property type="project" value="UniProtKB-SubCell"/>
</dbReference>
<comment type="function">
    <text evidence="7">Involved in the regulation of gamete interactions during the double fertilization and to prevent multiple-pollen tube attraction; mediates the redistribution of the gamete fusogen HAP2/GCS1 to the cell surface after secretion upon sperm arrival.</text>
</comment>
<evidence type="ECO:0000256" key="1">
    <source>
        <dbReference type="ARBA" id="ARBA00004541"/>
    </source>
</evidence>
<protein>
    <recommendedName>
        <fullName evidence="9">Prolamin-like domain-containing protein</fullName>
    </recommendedName>
</protein>
<dbReference type="PANTHER" id="PTHR35293:SF10">
    <property type="entry name" value="EGG CELL-SECRETED PROTEIN 1.2-RELATED"/>
    <property type="match status" value="1"/>
</dbReference>
<comment type="similarity">
    <text evidence="8">Belongs to the plant egg cell-secreted peptide family.</text>
</comment>
<feature type="domain" description="Prolamin-like" evidence="9">
    <location>
        <begin position="22"/>
        <end position="86"/>
    </location>
</feature>
<accession>A0AA88CWM5</accession>
<comment type="subcellular location">
    <subcellularLocation>
        <location evidence="1">Cytoplasmic vesicle</location>
    </subcellularLocation>
    <subcellularLocation>
        <location evidence="2">Secreted</location>
    </subcellularLocation>
</comment>
<organism evidence="10 11">
    <name type="scientific">Ficus carica</name>
    <name type="common">Common fig</name>
    <dbReference type="NCBI Taxonomy" id="3494"/>
    <lineage>
        <taxon>Eukaryota</taxon>
        <taxon>Viridiplantae</taxon>
        <taxon>Streptophyta</taxon>
        <taxon>Embryophyta</taxon>
        <taxon>Tracheophyta</taxon>
        <taxon>Spermatophyta</taxon>
        <taxon>Magnoliopsida</taxon>
        <taxon>eudicotyledons</taxon>
        <taxon>Gunneridae</taxon>
        <taxon>Pentapetalae</taxon>
        <taxon>rosids</taxon>
        <taxon>fabids</taxon>
        <taxon>Rosales</taxon>
        <taxon>Moraceae</taxon>
        <taxon>Ficeae</taxon>
        <taxon>Ficus</taxon>
    </lineage>
</organism>
<dbReference type="Proteomes" id="UP001187192">
    <property type="component" value="Unassembled WGS sequence"/>
</dbReference>
<reference evidence="10" key="1">
    <citation type="submission" date="2023-07" db="EMBL/GenBank/DDBJ databases">
        <title>draft genome sequence of fig (Ficus carica).</title>
        <authorList>
            <person name="Takahashi T."/>
            <person name="Nishimura K."/>
        </authorList>
    </citation>
    <scope>NUCLEOTIDE SEQUENCE</scope>
</reference>
<evidence type="ECO:0000256" key="7">
    <source>
        <dbReference type="ARBA" id="ARBA00034457"/>
    </source>
</evidence>
<keyword evidence="4" id="KW-0732">Signal</keyword>
<evidence type="ECO:0000256" key="3">
    <source>
        <dbReference type="ARBA" id="ARBA00022525"/>
    </source>
</evidence>
<dbReference type="InterPro" id="IPR044711">
    <property type="entry name" value="EC11-15"/>
</dbReference>
<keyword evidence="11" id="KW-1185">Reference proteome</keyword>
<evidence type="ECO:0000259" key="9">
    <source>
        <dbReference type="Pfam" id="PF05617"/>
    </source>
</evidence>
<evidence type="ECO:0000313" key="10">
    <source>
        <dbReference type="EMBL" id="GMN33341.1"/>
    </source>
</evidence>
<dbReference type="Pfam" id="PF05617">
    <property type="entry name" value="Prolamin_like"/>
    <property type="match status" value="1"/>
</dbReference>
<comment type="caution">
    <text evidence="10">The sequence shown here is derived from an EMBL/GenBank/DDBJ whole genome shotgun (WGS) entry which is preliminary data.</text>
</comment>
<dbReference type="GO" id="GO:2000008">
    <property type="term" value="P:regulation of protein localization to cell surface"/>
    <property type="evidence" value="ECO:0007669"/>
    <property type="project" value="UniProtKB-ARBA"/>
</dbReference>
<dbReference type="InterPro" id="IPR008502">
    <property type="entry name" value="Prolamin-like"/>
</dbReference>
<keyword evidence="6" id="KW-0968">Cytoplasmic vesicle</keyword>
<sequence>MEKNDNNNNLASRLEASGGLVECWTALLELKSCSNEIVLFFLDGQTDIGADCCRAIVFITRSCWPTMITSLGFTVQEGDFLRGFCDAVQAHAPPPGPSPAPFTDDHPPVAVDLV</sequence>
<evidence type="ECO:0000256" key="6">
    <source>
        <dbReference type="ARBA" id="ARBA00023329"/>
    </source>
</evidence>
<evidence type="ECO:0000256" key="2">
    <source>
        <dbReference type="ARBA" id="ARBA00004613"/>
    </source>
</evidence>